<sequence length="63" mass="6646">MQRRFRQMAAVVAAATTIASTTPMPVDGGGTDQLPPWCRQLPILCPLQGADEVDPGVEAGPVR</sequence>
<dbReference type="AlphaFoldDB" id="H5UQ82"/>
<gene>
    <name evidence="1" type="ORF">MOPEL_029_01700</name>
</gene>
<accession>H5UQ82</accession>
<evidence type="ECO:0000313" key="1">
    <source>
        <dbReference type="EMBL" id="GAB47887.1"/>
    </source>
</evidence>
<name>H5UQ82_9MICO</name>
<proteinExistence type="predicted"/>
<dbReference type="Proteomes" id="UP000004367">
    <property type="component" value="Unassembled WGS sequence"/>
</dbReference>
<protein>
    <submittedName>
        <fullName evidence="1">Uncharacterized protein</fullName>
    </submittedName>
</protein>
<keyword evidence="2" id="KW-1185">Reference proteome</keyword>
<dbReference type="STRING" id="1089455.MOPEL_029_01700"/>
<organism evidence="1 2">
    <name type="scientific">Mobilicoccus pelagius NBRC 104925</name>
    <dbReference type="NCBI Taxonomy" id="1089455"/>
    <lineage>
        <taxon>Bacteria</taxon>
        <taxon>Bacillati</taxon>
        <taxon>Actinomycetota</taxon>
        <taxon>Actinomycetes</taxon>
        <taxon>Micrococcales</taxon>
        <taxon>Dermatophilaceae</taxon>
        <taxon>Mobilicoccus</taxon>
    </lineage>
</organism>
<evidence type="ECO:0000313" key="2">
    <source>
        <dbReference type="Proteomes" id="UP000004367"/>
    </source>
</evidence>
<dbReference type="EMBL" id="BAFE01000027">
    <property type="protein sequence ID" value="GAB47887.1"/>
    <property type="molecule type" value="Genomic_DNA"/>
</dbReference>
<reference evidence="1 2" key="1">
    <citation type="submission" date="2012-02" db="EMBL/GenBank/DDBJ databases">
        <title>Whole genome shotgun sequence of Mobilicoccus pelagius NBRC 104925.</title>
        <authorList>
            <person name="Yoshida Y."/>
            <person name="Hosoyama A."/>
            <person name="Tsuchikane K."/>
            <person name="Katsumata H."/>
            <person name="Yamazaki S."/>
            <person name="Fujita N."/>
        </authorList>
    </citation>
    <scope>NUCLEOTIDE SEQUENCE [LARGE SCALE GENOMIC DNA]</scope>
    <source>
        <strain evidence="1 2">NBRC 104925</strain>
    </source>
</reference>
<comment type="caution">
    <text evidence="1">The sequence shown here is derived from an EMBL/GenBank/DDBJ whole genome shotgun (WGS) entry which is preliminary data.</text>
</comment>